<gene>
    <name evidence="1" type="ORF">D0511_06790</name>
</gene>
<evidence type="ECO:0000313" key="2">
    <source>
        <dbReference type="Proteomes" id="UP000258102"/>
    </source>
</evidence>
<proteinExistence type="predicted"/>
<dbReference type="AlphaFoldDB" id="A0AAD0RFU7"/>
<dbReference type="Proteomes" id="UP000258102">
    <property type="component" value="Chromosome 1"/>
</dbReference>
<sequence length="427" mass="48900">MSTVVYGITASTDMFVRSEFNNDDNIYACTSGGEEFMGETAISLQALSEFENKQDLRVVICSEFILDILNSLQNIGISIEQSFFFNHTSGQLVPCAELLADKADVNSTLFAFYDLSYNLPCFDVTTFVVLAEIERQKQNKKFIQFVILPSRCENTTEVNVFHDKQDANWRVEKLVKPMFSCLPACIGIDQPFSKSCVDFYKKLNVCTYPDNYFNNPRQLAGDFTILKSYVNDKIKLSNLIPPKQASAIVTDYIRHQVGDKKLITITLREYWSNAEHRNSNVNAWLDFALSLDRNEYYPLIVRDTYKVSEPLPDKYSDLPTYPEASVDLSIRLALYHKAYINMGVDNGPLYPISYLAGARSIIFRFQTNDIPNLSDRSNEKHFFEVGKNHFFNDNPFQINAWMNDSLENIQAQFFSLDSKIKEANSTL</sequence>
<protein>
    <submittedName>
        <fullName evidence="1">Uncharacterized protein</fullName>
    </submittedName>
</protein>
<dbReference type="EMBL" id="CP031761">
    <property type="protein sequence ID" value="AXR01815.1"/>
    <property type="molecule type" value="Genomic_DNA"/>
</dbReference>
<evidence type="ECO:0000313" key="1">
    <source>
        <dbReference type="EMBL" id="AXR01815.1"/>
    </source>
</evidence>
<dbReference type="KEGG" id="ppis:B1L02_10960"/>
<reference evidence="1 2" key="1">
    <citation type="submission" date="2018-08" db="EMBL/GenBank/DDBJ databases">
        <title>Whole Genome Sequences of Two Pseudoalteromonas piscicida Strains, DE1-A and DE2-A, which Exhibit Strong Antibacterial Activity against Vibrio vulnificus.</title>
        <authorList>
            <person name="Richards G.P."/>
            <person name="Needleman D.S."/>
            <person name="Watson M.A."/>
            <person name="Polson S.W."/>
        </authorList>
    </citation>
    <scope>NUCLEOTIDE SEQUENCE [LARGE SCALE GENOMIC DNA]</scope>
    <source>
        <strain evidence="1 2">DE2-A</strain>
    </source>
</reference>
<dbReference type="RefSeq" id="WP_088531038.1">
    <property type="nucleotide sequence ID" value="NZ_CP021646.1"/>
</dbReference>
<name>A0AAD0RFU7_PSEO7</name>
<accession>A0AAD0RFU7</accession>
<organism evidence="1 2">
    <name type="scientific">Pseudoalteromonas piscicida</name>
    <dbReference type="NCBI Taxonomy" id="43662"/>
    <lineage>
        <taxon>Bacteria</taxon>
        <taxon>Pseudomonadati</taxon>
        <taxon>Pseudomonadota</taxon>
        <taxon>Gammaproteobacteria</taxon>
        <taxon>Alteromonadales</taxon>
        <taxon>Pseudoalteromonadaceae</taxon>
        <taxon>Pseudoalteromonas</taxon>
    </lineage>
</organism>